<dbReference type="KEGG" id="mten:GWK48_05910"/>
<evidence type="ECO:0000313" key="4">
    <source>
        <dbReference type="Proteomes" id="UP000509301"/>
    </source>
</evidence>
<dbReference type="EMBL" id="CP049074">
    <property type="protein sequence ID" value="QKQ99975.1"/>
    <property type="molecule type" value="Genomic_DNA"/>
</dbReference>
<feature type="domain" description="SoxA A3" evidence="2">
    <location>
        <begin position="397"/>
        <end position="440"/>
    </location>
</feature>
<dbReference type="GO" id="GO:0016491">
    <property type="term" value="F:oxidoreductase activity"/>
    <property type="evidence" value="ECO:0007669"/>
    <property type="project" value="UniProtKB-KW"/>
</dbReference>
<dbReference type="Proteomes" id="UP000509301">
    <property type="component" value="Chromosome"/>
</dbReference>
<dbReference type="SUPFAM" id="SSF51905">
    <property type="entry name" value="FAD/NAD(P)-binding domain"/>
    <property type="match status" value="1"/>
</dbReference>
<evidence type="ECO:0000256" key="1">
    <source>
        <dbReference type="ARBA" id="ARBA00023002"/>
    </source>
</evidence>
<sequence length="462" mass="51943">MEVRSKRHLRVRAPFDCEKGLPYTEVVTSQGRLENCAPIETIGRNVFPYFSNMNLHTLKIIRRFPKILEIVARRLNVPGSYSNNEEYSVEKIQVDSLIVGSGIAGLVSLDNTKNGFMITNSVYTDFFDDPLNLGSPILEKLKDIIKSNNERILVGDFLGKFNEGYLIRHSNKLILVTPKKLIFAVGARYLPPIFEGNDYPNVISRRLYLKRKSSYEKVIVLGSTDDAIKTGLVAKSKVLTPKSTKLFSRSFVERAESTGIEIEEVEHIKVRRTGKKLEVLWDKGSTIVDAVVFAPVKQPRLESIANSECGYKYYPNLGVYLPDHEMDGYMRSCGHFVVGGARGIWDEELSFLSGETPFNPDASSEINAKIKDTPLRNFYTRDFVAISSPYLYSNAGYACFCEDVLWKDVLMSQSMGYKDVEMVKRVAGIGLGECQGKVCTYVVGSILNSEKLITFRSPLLPL</sequence>
<dbReference type="InterPro" id="IPR041117">
    <property type="entry name" value="SoxA_A3"/>
</dbReference>
<dbReference type="Gene3D" id="1.10.10.1100">
    <property type="entry name" value="BFD-like [2Fe-2S]-binding domain"/>
    <property type="match status" value="1"/>
</dbReference>
<evidence type="ECO:0000259" key="2">
    <source>
        <dbReference type="Pfam" id="PF17806"/>
    </source>
</evidence>
<dbReference type="GeneID" id="55641466"/>
<gene>
    <name evidence="3" type="ORF">GWK48_05910</name>
</gene>
<keyword evidence="1" id="KW-0560">Oxidoreductase</keyword>
<accession>A0A6N0NT97</accession>
<dbReference type="PANTHER" id="PTHR42949">
    <property type="entry name" value="ANAEROBIC GLYCEROL-3-PHOSPHATE DEHYDROGENASE SUBUNIT B"/>
    <property type="match status" value="1"/>
</dbReference>
<reference evidence="3 4" key="1">
    <citation type="submission" date="2020-02" db="EMBL/GenBank/DDBJ databases">
        <title>Comparative genome analysis reveals the metabolism and evolution of the thermophilic archaeal genus Metallosphaera.</title>
        <authorList>
            <person name="Jiang C."/>
        </authorList>
    </citation>
    <scope>NUCLEOTIDE SEQUENCE [LARGE SCALE GENOMIC DNA]</scope>
    <source>
        <strain evidence="3 4">Ric-A</strain>
    </source>
</reference>
<protein>
    <submittedName>
        <fullName evidence="3">Ferredoxin</fullName>
    </submittedName>
</protein>
<dbReference type="OrthoDB" id="36306at2157"/>
<evidence type="ECO:0000313" key="3">
    <source>
        <dbReference type="EMBL" id="QKQ99975.1"/>
    </source>
</evidence>
<dbReference type="InterPro" id="IPR041854">
    <property type="entry name" value="BFD-like_2Fe2S-bd_dom_sf"/>
</dbReference>
<dbReference type="InterPro" id="IPR051691">
    <property type="entry name" value="Metab_Enz_Cyan_OpOx_G3PDH"/>
</dbReference>
<dbReference type="Pfam" id="PF17806">
    <property type="entry name" value="SO_alpha_A3"/>
    <property type="match status" value="1"/>
</dbReference>
<keyword evidence="4" id="KW-1185">Reference proteome</keyword>
<dbReference type="InterPro" id="IPR036188">
    <property type="entry name" value="FAD/NAD-bd_sf"/>
</dbReference>
<dbReference type="PANTHER" id="PTHR42949:SF3">
    <property type="entry name" value="ANAEROBIC GLYCEROL-3-PHOSPHATE DEHYDROGENASE SUBUNIT B"/>
    <property type="match status" value="1"/>
</dbReference>
<dbReference type="AlphaFoldDB" id="A0A6N0NT97"/>
<organism evidence="3 4">
    <name type="scientific">Metallosphaera tengchongensis</name>
    <dbReference type="NCBI Taxonomy" id="1532350"/>
    <lineage>
        <taxon>Archaea</taxon>
        <taxon>Thermoproteota</taxon>
        <taxon>Thermoprotei</taxon>
        <taxon>Sulfolobales</taxon>
        <taxon>Sulfolobaceae</taxon>
        <taxon>Metallosphaera</taxon>
    </lineage>
</organism>
<proteinExistence type="predicted"/>
<name>A0A6N0NT97_9CREN</name>
<dbReference type="RefSeq" id="WP_174630504.1">
    <property type="nucleotide sequence ID" value="NZ_CP049074.1"/>
</dbReference>